<accession>A0A7S9QCM7</accession>
<dbReference type="EC" id="3.2.2.27" evidence="4 9"/>
<dbReference type="Pfam" id="PF03167">
    <property type="entry name" value="UDG"/>
    <property type="match status" value="1"/>
</dbReference>
<dbReference type="CDD" id="cd10027">
    <property type="entry name" value="UDG-F1-like"/>
    <property type="match status" value="1"/>
</dbReference>
<dbReference type="SMART" id="SM00987">
    <property type="entry name" value="UreE_C"/>
    <property type="match status" value="1"/>
</dbReference>
<dbReference type="NCBIfam" id="TIGR00628">
    <property type="entry name" value="ung"/>
    <property type="match status" value="1"/>
</dbReference>
<evidence type="ECO:0000256" key="1">
    <source>
        <dbReference type="ARBA" id="ARBA00001400"/>
    </source>
</evidence>
<comment type="catalytic activity">
    <reaction evidence="1 9">
        <text>Hydrolyzes single-stranded DNA or mismatched double-stranded DNA and polynucleotides, releasing free uracil.</text>
        <dbReference type="EC" id="3.2.2.27"/>
    </reaction>
</comment>
<feature type="compositionally biased region" description="Polar residues" evidence="10">
    <location>
        <begin position="7"/>
        <end position="17"/>
    </location>
</feature>
<dbReference type="PANTHER" id="PTHR11264:SF0">
    <property type="entry name" value="URACIL-DNA GLYCOSYLASE"/>
    <property type="match status" value="1"/>
</dbReference>
<dbReference type="SUPFAM" id="SSF52141">
    <property type="entry name" value="Uracil-DNA glycosylase-like"/>
    <property type="match status" value="1"/>
</dbReference>
<sequence>MTDPANPVNNGGASPQTPGYFETDKGGPPRAWADLPFFAVDYPEIARRLADEQREVLPPASLRFAALEAVAPEDVAVVILGQDPYPTPGHANGLAFSVAAEVTPLPRSLANIFNELQEDVGCAPATGDLSGWARQGVLLLNTALSVPAGDAGGHARLGWQRLAEQVLDHVSGRPTAFILWGKHAQGLAKHIRPGAHLIVESAHPSPLSARRGFFGSKPFSRVNDWLAAQGRPPIDWCA</sequence>
<dbReference type="HAMAP" id="MF_00148">
    <property type="entry name" value="UDG"/>
    <property type="match status" value="1"/>
</dbReference>
<evidence type="ECO:0000256" key="4">
    <source>
        <dbReference type="ARBA" id="ARBA00012030"/>
    </source>
</evidence>
<dbReference type="GO" id="GO:0005737">
    <property type="term" value="C:cytoplasm"/>
    <property type="evidence" value="ECO:0007669"/>
    <property type="project" value="UniProtKB-SubCell"/>
</dbReference>
<dbReference type="GO" id="GO:0004844">
    <property type="term" value="F:uracil DNA N-glycosylase activity"/>
    <property type="evidence" value="ECO:0007669"/>
    <property type="project" value="UniProtKB-UniRule"/>
</dbReference>
<keyword evidence="9" id="KW-0963">Cytoplasm</keyword>
<feature type="active site" description="Proton acceptor" evidence="9">
    <location>
        <position position="83"/>
    </location>
</feature>
<evidence type="ECO:0000256" key="2">
    <source>
        <dbReference type="ARBA" id="ARBA00002631"/>
    </source>
</evidence>
<dbReference type="PANTHER" id="PTHR11264">
    <property type="entry name" value="URACIL-DNA GLYCOSYLASE"/>
    <property type="match status" value="1"/>
</dbReference>
<feature type="domain" description="Uracil-DNA glycosylase-like" evidence="11">
    <location>
        <begin position="68"/>
        <end position="226"/>
    </location>
</feature>
<dbReference type="AlphaFoldDB" id="A0A7S9QCM7"/>
<proteinExistence type="inferred from homology"/>
<evidence type="ECO:0000259" key="11">
    <source>
        <dbReference type="SMART" id="SM00986"/>
    </source>
</evidence>
<dbReference type="RefSeq" id="WP_196103184.1">
    <property type="nucleotide sequence ID" value="NZ_CP064942.1"/>
</dbReference>
<name>A0A7S9QCM7_9RHOB</name>
<keyword evidence="12" id="KW-0326">Glycosidase</keyword>
<evidence type="ECO:0000313" key="12">
    <source>
        <dbReference type="EMBL" id="QPH53975.1"/>
    </source>
</evidence>
<evidence type="ECO:0000256" key="5">
    <source>
        <dbReference type="ARBA" id="ARBA00018429"/>
    </source>
</evidence>
<comment type="function">
    <text evidence="2 9">Excises uracil residues from the DNA which can arise as a result of misincorporation of dUMP residues by DNA polymerase or due to deamination of cytosine.</text>
</comment>
<dbReference type="InterPro" id="IPR036895">
    <property type="entry name" value="Uracil-DNA_glycosylase-like_sf"/>
</dbReference>
<evidence type="ECO:0000256" key="9">
    <source>
        <dbReference type="HAMAP-Rule" id="MF_00148"/>
    </source>
</evidence>
<protein>
    <recommendedName>
        <fullName evidence="5 9">Uracil-DNA glycosylase</fullName>
        <shortName evidence="9">UDG</shortName>
        <ecNumber evidence="4 9">3.2.2.27</ecNumber>
    </recommendedName>
</protein>
<dbReference type="KEGG" id="poz:I0K15_19745"/>
<feature type="region of interest" description="Disordered" evidence="10">
    <location>
        <begin position="1"/>
        <end position="26"/>
    </location>
</feature>
<dbReference type="SMART" id="SM00986">
    <property type="entry name" value="UDG"/>
    <property type="match status" value="1"/>
</dbReference>
<dbReference type="NCBIfam" id="NF003592">
    <property type="entry name" value="PRK05254.1-5"/>
    <property type="match status" value="1"/>
</dbReference>
<evidence type="ECO:0000313" key="13">
    <source>
        <dbReference type="Proteomes" id="UP000594800"/>
    </source>
</evidence>
<dbReference type="NCBIfam" id="NF003588">
    <property type="entry name" value="PRK05254.1-1"/>
    <property type="match status" value="1"/>
</dbReference>
<dbReference type="GO" id="GO:0097510">
    <property type="term" value="P:base-excision repair, AP site formation via deaminated base removal"/>
    <property type="evidence" value="ECO:0007669"/>
    <property type="project" value="TreeGrafter"/>
</dbReference>
<dbReference type="InterPro" id="IPR002043">
    <property type="entry name" value="UDG_fam1"/>
</dbReference>
<keyword evidence="6 9" id="KW-0227">DNA damage</keyword>
<dbReference type="EMBL" id="CP064942">
    <property type="protein sequence ID" value="QPH53975.1"/>
    <property type="molecule type" value="Genomic_DNA"/>
</dbReference>
<evidence type="ECO:0000256" key="10">
    <source>
        <dbReference type="SAM" id="MobiDB-lite"/>
    </source>
</evidence>
<comment type="similarity">
    <text evidence="3 9">Belongs to the uracil-DNA glycosylase (UDG) superfamily. UNG family.</text>
</comment>
<reference evidence="12 13" key="1">
    <citation type="submission" date="2020-11" db="EMBL/GenBank/DDBJ databases">
        <title>Description of Pontivivens ytuae sp. nov. isolated from deep sea sediment of Mariana Trench.</title>
        <authorList>
            <person name="Wang Z."/>
            <person name="Sun Q.-L."/>
            <person name="Xu X.-D."/>
            <person name="Tang Y.-Z."/>
            <person name="Zhang J."/>
        </authorList>
    </citation>
    <scope>NUCLEOTIDE SEQUENCE [LARGE SCALE GENOMIC DNA]</scope>
    <source>
        <strain evidence="12 13">MT2928</strain>
    </source>
</reference>
<keyword evidence="7 9" id="KW-0378">Hydrolase</keyword>
<evidence type="ECO:0000256" key="3">
    <source>
        <dbReference type="ARBA" id="ARBA00008184"/>
    </source>
</evidence>
<comment type="subcellular location">
    <subcellularLocation>
        <location evidence="9">Cytoplasm</location>
    </subcellularLocation>
</comment>
<evidence type="ECO:0000256" key="6">
    <source>
        <dbReference type="ARBA" id="ARBA00022763"/>
    </source>
</evidence>
<keyword evidence="8 9" id="KW-0234">DNA repair</keyword>
<dbReference type="Proteomes" id="UP000594800">
    <property type="component" value="Chromosome"/>
</dbReference>
<keyword evidence="13" id="KW-1185">Reference proteome</keyword>
<gene>
    <name evidence="9" type="primary">ung</name>
    <name evidence="12" type="ORF">I0K15_19745</name>
</gene>
<dbReference type="Gene3D" id="3.40.470.10">
    <property type="entry name" value="Uracil-DNA glycosylase-like domain"/>
    <property type="match status" value="1"/>
</dbReference>
<evidence type="ECO:0000256" key="8">
    <source>
        <dbReference type="ARBA" id="ARBA00023204"/>
    </source>
</evidence>
<organism evidence="12 13">
    <name type="scientific">Pontivivens ytuae</name>
    <dbReference type="NCBI Taxonomy" id="2789856"/>
    <lineage>
        <taxon>Bacteria</taxon>
        <taxon>Pseudomonadati</taxon>
        <taxon>Pseudomonadota</taxon>
        <taxon>Alphaproteobacteria</taxon>
        <taxon>Rhodobacterales</taxon>
        <taxon>Paracoccaceae</taxon>
        <taxon>Pontivivens</taxon>
    </lineage>
</organism>
<dbReference type="InterPro" id="IPR005122">
    <property type="entry name" value="Uracil-DNA_glycosylase-like"/>
</dbReference>
<evidence type="ECO:0000256" key="7">
    <source>
        <dbReference type="ARBA" id="ARBA00022801"/>
    </source>
</evidence>